<sequence>MQYSNLIKGHHIQICFWPCNYFDHPNHYVRHPSVGTCITANITDAFDS</sequence>
<organism evidence="1 2">
    <name type="scientific">Rubroshorea leprosula</name>
    <dbReference type="NCBI Taxonomy" id="152421"/>
    <lineage>
        <taxon>Eukaryota</taxon>
        <taxon>Viridiplantae</taxon>
        <taxon>Streptophyta</taxon>
        <taxon>Embryophyta</taxon>
        <taxon>Tracheophyta</taxon>
        <taxon>Spermatophyta</taxon>
        <taxon>Magnoliopsida</taxon>
        <taxon>eudicotyledons</taxon>
        <taxon>Gunneridae</taxon>
        <taxon>Pentapetalae</taxon>
        <taxon>rosids</taxon>
        <taxon>malvids</taxon>
        <taxon>Malvales</taxon>
        <taxon>Dipterocarpaceae</taxon>
        <taxon>Rubroshorea</taxon>
    </lineage>
</organism>
<evidence type="ECO:0000313" key="1">
    <source>
        <dbReference type="EMBL" id="GKV49221.1"/>
    </source>
</evidence>
<dbReference type="EMBL" id="BPVZ01000290">
    <property type="protein sequence ID" value="GKV49221.1"/>
    <property type="molecule type" value="Genomic_DNA"/>
</dbReference>
<gene>
    <name evidence="1" type="ORF">SLEP1_g55983</name>
</gene>
<dbReference type="AlphaFoldDB" id="A0AAV5MH12"/>
<accession>A0AAV5MH12</accession>
<protein>
    <submittedName>
        <fullName evidence="1">Uncharacterized protein</fullName>
    </submittedName>
</protein>
<dbReference type="Proteomes" id="UP001054252">
    <property type="component" value="Unassembled WGS sequence"/>
</dbReference>
<reference evidence="1 2" key="1">
    <citation type="journal article" date="2021" name="Commun. Biol.">
        <title>The genome of Shorea leprosula (Dipterocarpaceae) highlights the ecological relevance of drought in aseasonal tropical rainforests.</title>
        <authorList>
            <person name="Ng K.K.S."/>
            <person name="Kobayashi M.J."/>
            <person name="Fawcett J.A."/>
            <person name="Hatakeyama M."/>
            <person name="Paape T."/>
            <person name="Ng C.H."/>
            <person name="Ang C.C."/>
            <person name="Tnah L.H."/>
            <person name="Lee C.T."/>
            <person name="Nishiyama T."/>
            <person name="Sese J."/>
            <person name="O'Brien M.J."/>
            <person name="Copetti D."/>
            <person name="Mohd Noor M.I."/>
            <person name="Ong R.C."/>
            <person name="Putra M."/>
            <person name="Sireger I.Z."/>
            <person name="Indrioko S."/>
            <person name="Kosugi Y."/>
            <person name="Izuno A."/>
            <person name="Isagi Y."/>
            <person name="Lee S.L."/>
            <person name="Shimizu K.K."/>
        </authorList>
    </citation>
    <scope>NUCLEOTIDE SEQUENCE [LARGE SCALE GENOMIC DNA]</scope>
    <source>
        <strain evidence="1">214</strain>
    </source>
</reference>
<evidence type="ECO:0000313" key="2">
    <source>
        <dbReference type="Proteomes" id="UP001054252"/>
    </source>
</evidence>
<comment type="caution">
    <text evidence="1">The sequence shown here is derived from an EMBL/GenBank/DDBJ whole genome shotgun (WGS) entry which is preliminary data.</text>
</comment>
<proteinExistence type="predicted"/>
<name>A0AAV5MH12_9ROSI</name>
<keyword evidence="2" id="KW-1185">Reference proteome</keyword>